<dbReference type="Proteomes" id="UP001497383">
    <property type="component" value="Chromosome 2"/>
</dbReference>
<feature type="transmembrane region" description="Helical" evidence="10">
    <location>
        <begin position="636"/>
        <end position="654"/>
    </location>
</feature>
<keyword evidence="6 10" id="KW-0067">ATP-binding</keyword>
<evidence type="ECO:0000256" key="2">
    <source>
        <dbReference type="ARBA" id="ARBA00006024"/>
    </source>
</evidence>
<sequence>MNNTRSRIATESELESELQLEPESRTGLQKVKASKMQTLFIKLSNIHCAECEVTIKKVLSHFFKLNVITNDEVITESNVTNELVSNNEVFYVLNNSIVKLYGNDKTHLRQDLPKIVRRLEKLGFDVIMWEYLANDEVRETSLDAEANQDLEADAHGVGHATDGFFDLMGFYHKYLARKSTKQHLKFCKVCQSSSVGDSSDGRRKSVEQGHEASSLETKVEPASQQEFRASFMVSGMTCASCVNTVNDTLKNVLTDHAAKPVDGALQEPNYSVNLLQQSVVAIIPNKQLINQIIAGINDLGFECKLVEVLPVQRSINTKITALIGGMTCASCANSIYAAVKELPFVLESGINVVTKNAQFVLADDNAHENLKLLQTAVEDCGFDFEVVANEKINYTSGKQKPRTINIKIDGMFCNHCPEIVTKYLSHYGDAAVVINDPITLQHPIIKFTYVPSGDVTVRKFLHDLNHLKDDGEGDYKIANEPGSFSCELVKPTSVDEHVRKLAQRELMNLALRLVLATLFAIPTFVFGIVAMSLLPKTHAFRMWVEDPIWVGNVSRATWILFILATPVYFFAADTFHRKAIKEIKSLWFHKNSFKQRIFKFGSMNLLMSLGTTVAYFASIALLALSAKQHPETHHGFHTTYFDAVVFLTFFLLIGKLLQSYSKTKTADAVSQLGSLKQTEATLLEQVDDGRFENDQRVDLEWLEVGDYVKVGHGESPPVDCVIIEGESKFDESALTGESTPVSHTEGHQIFSGTVNIGPNSVIGKVTSLENDSLLSQIVNTVRDGQLRKAPMERTADLITGYFVPVIVALALITWVVWLALGHSGALPESYLDIDIGGWTVWSLDFAIAVFVIACPCGIGLAAPTALFVGSGLAAKHGILAKGGGVAFQDGANANVVCFDKTGTLTRGELSFTNYSFTSASKSHVLKRFGLQLARDLEVASGHPLAKAIRMFVDYMCQEQTVELSGNKVPTVETVPGKGLRGSIVYDENEDSDWSKYQPTDAILGNEKLFEDYGVAITDNQKRMLTRWKTECKSVILIGVQCPQIYNDSEYHLILMLAARDQLRPETKQVISVLHSKSIETWMITGDNKLTADAIAKEIGITNVVSEVLPDEKEAQIKRIRQLKDADGAQRTKCVIAMVGDGINDAPALASADVGIALSSGADLAVTSSDFILLNKLHPLICLVTLFELSRTVFRRVKFNFAWSLVYNMVGIPIAAGVIYPYKNSRLDPVWASAAMALSSVSVVLSSLALRFYKPGLNASDFKLSEEERILPIEE</sequence>
<dbReference type="RefSeq" id="XP_066828361.1">
    <property type="nucleotide sequence ID" value="XM_066971310.1"/>
</dbReference>
<dbReference type="SFLD" id="SFLDF00027">
    <property type="entry name" value="p-type_atpase"/>
    <property type="match status" value="1"/>
</dbReference>
<dbReference type="PROSITE" id="PS01047">
    <property type="entry name" value="HMA_1"/>
    <property type="match status" value="1"/>
</dbReference>
<dbReference type="Gene3D" id="3.40.1110.10">
    <property type="entry name" value="Calcium-transporting ATPase, cytoplasmic domain N"/>
    <property type="match status" value="1"/>
</dbReference>
<dbReference type="Gene3D" id="2.70.150.10">
    <property type="entry name" value="Calcium-transporting ATPase, cytoplasmic transduction domain A"/>
    <property type="match status" value="1"/>
</dbReference>
<feature type="transmembrane region" description="Helical" evidence="10">
    <location>
        <begin position="797"/>
        <end position="820"/>
    </location>
</feature>
<evidence type="ECO:0000256" key="8">
    <source>
        <dbReference type="ARBA" id="ARBA00022989"/>
    </source>
</evidence>
<keyword evidence="9 10" id="KW-0472">Membrane</keyword>
<dbReference type="Gene3D" id="3.40.50.1000">
    <property type="entry name" value="HAD superfamily/HAD-like"/>
    <property type="match status" value="1"/>
</dbReference>
<dbReference type="SUPFAM" id="SSF81653">
    <property type="entry name" value="Calcium ATPase, transduction domain A"/>
    <property type="match status" value="1"/>
</dbReference>
<evidence type="ECO:0000259" key="12">
    <source>
        <dbReference type="PROSITE" id="PS50846"/>
    </source>
</evidence>
<dbReference type="Pfam" id="PF00702">
    <property type="entry name" value="Hydrolase"/>
    <property type="match status" value="1"/>
</dbReference>
<dbReference type="NCBIfam" id="TIGR01525">
    <property type="entry name" value="ATPase-IB_hvy"/>
    <property type="match status" value="1"/>
</dbReference>
<proteinExistence type="inferred from homology"/>
<feature type="transmembrane region" description="Helical" evidence="10">
    <location>
        <begin position="840"/>
        <end position="868"/>
    </location>
</feature>
<name>A0ABP0ZGA8_9ASCO</name>
<evidence type="ECO:0000256" key="11">
    <source>
        <dbReference type="SAM" id="MobiDB-lite"/>
    </source>
</evidence>
<dbReference type="InterPro" id="IPR001757">
    <property type="entry name" value="P_typ_ATPase"/>
</dbReference>
<dbReference type="PANTHER" id="PTHR43520:SF32">
    <property type="entry name" value="COPPER RESISTANCE P-TYPE ATPASE (EUROFUNG)"/>
    <property type="match status" value="1"/>
</dbReference>
<evidence type="ECO:0000256" key="6">
    <source>
        <dbReference type="ARBA" id="ARBA00022840"/>
    </source>
</evidence>
<dbReference type="InterPro" id="IPR006121">
    <property type="entry name" value="HMA_dom"/>
</dbReference>
<comment type="subcellular location">
    <subcellularLocation>
        <location evidence="1">Membrane</location>
        <topology evidence="1">Multi-pass membrane protein</topology>
    </subcellularLocation>
</comment>
<dbReference type="PRINTS" id="PR00119">
    <property type="entry name" value="CATATPASE"/>
</dbReference>
<dbReference type="InterPro" id="IPR036412">
    <property type="entry name" value="HAD-like_sf"/>
</dbReference>
<dbReference type="InterPro" id="IPR059000">
    <property type="entry name" value="ATPase_P-type_domA"/>
</dbReference>
<evidence type="ECO:0000256" key="3">
    <source>
        <dbReference type="ARBA" id="ARBA00022692"/>
    </source>
</evidence>
<dbReference type="InterPro" id="IPR023214">
    <property type="entry name" value="HAD_sf"/>
</dbReference>
<dbReference type="Pfam" id="PF00122">
    <property type="entry name" value="E1-E2_ATPase"/>
    <property type="match status" value="1"/>
</dbReference>
<organism evidence="13 14">
    <name type="scientific">Lodderomyces beijingensis</name>
    <dbReference type="NCBI Taxonomy" id="1775926"/>
    <lineage>
        <taxon>Eukaryota</taxon>
        <taxon>Fungi</taxon>
        <taxon>Dikarya</taxon>
        <taxon>Ascomycota</taxon>
        <taxon>Saccharomycotina</taxon>
        <taxon>Pichiomycetes</taxon>
        <taxon>Debaryomycetaceae</taxon>
        <taxon>Candida/Lodderomyces clade</taxon>
        <taxon>Lodderomyces</taxon>
    </lineage>
</organism>
<keyword evidence="8 10" id="KW-1133">Transmembrane helix</keyword>
<dbReference type="CDD" id="cd02094">
    <property type="entry name" value="P-type_ATPase_Cu-like"/>
    <property type="match status" value="1"/>
</dbReference>
<evidence type="ECO:0000256" key="10">
    <source>
        <dbReference type="RuleBase" id="RU362081"/>
    </source>
</evidence>
<dbReference type="PROSITE" id="PS01229">
    <property type="entry name" value="COF_2"/>
    <property type="match status" value="1"/>
</dbReference>
<evidence type="ECO:0000256" key="1">
    <source>
        <dbReference type="ARBA" id="ARBA00004141"/>
    </source>
</evidence>
<comment type="similarity">
    <text evidence="2 10">Belongs to the cation transport ATPase (P-type) (TC 3.A.3) family. Type IB subfamily.</text>
</comment>
<dbReference type="PROSITE" id="PS00154">
    <property type="entry name" value="ATPASE_E1_E2"/>
    <property type="match status" value="1"/>
</dbReference>
<dbReference type="InterPro" id="IPR044492">
    <property type="entry name" value="P_typ_ATPase_HD_dom"/>
</dbReference>
<dbReference type="EMBL" id="OZ022406">
    <property type="protein sequence ID" value="CAK9436901.1"/>
    <property type="molecule type" value="Genomic_DNA"/>
</dbReference>
<keyword evidence="3 10" id="KW-0812">Transmembrane</keyword>
<dbReference type="SUPFAM" id="SSF56784">
    <property type="entry name" value="HAD-like"/>
    <property type="match status" value="1"/>
</dbReference>
<dbReference type="CDD" id="cd00371">
    <property type="entry name" value="HMA"/>
    <property type="match status" value="2"/>
</dbReference>
<dbReference type="PROSITE" id="PS50846">
    <property type="entry name" value="HMA_2"/>
    <property type="match status" value="1"/>
</dbReference>
<reference evidence="13 14" key="1">
    <citation type="submission" date="2024-03" db="EMBL/GenBank/DDBJ databases">
        <authorList>
            <person name="Brejova B."/>
        </authorList>
    </citation>
    <scope>NUCLEOTIDE SEQUENCE [LARGE SCALE GENOMIC DNA]</scope>
    <source>
        <strain evidence="13 14">CBS 14171</strain>
    </source>
</reference>
<evidence type="ECO:0000256" key="9">
    <source>
        <dbReference type="ARBA" id="ARBA00023136"/>
    </source>
</evidence>
<evidence type="ECO:0000256" key="5">
    <source>
        <dbReference type="ARBA" id="ARBA00022741"/>
    </source>
</evidence>
<accession>A0ABP0ZGA8</accession>
<dbReference type="InterPro" id="IPR027256">
    <property type="entry name" value="P-typ_ATPase_IB"/>
</dbReference>
<dbReference type="Gene3D" id="3.30.70.100">
    <property type="match status" value="2"/>
</dbReference>
<dbReference type="SFLD" id="SFLDG00002">
    <property type="entry name" value="C1.7:_P-type_atpase_like"/>
    <property type="match status" value="1"/>
</dbReference>
<feature type="compositionally biased region" description="Basic and acidic residues" evidence="11">
    <location>
        <begin position="199"/>
        <end position="210"/>
    </location>
</feature>
<feature type="region of interest" description="Disordered" evidence="11">
    <location>
        <begin position="192"/>
        <end position="221"/>
    </location>
</feature>
<keyword evidence="14" id="KW-1185">Reference proteome</keyword>
<dbReference type="InterPro" id="IPR023298">
    <property type="entry name" value="ATPase_P-typ_TM_dom_sf"/>
</dbReference>
<dbReference type="NCBIfam" id="TIGR01494">
    <property type="entry name" value="ATPase_P-type"/>
    <property type="match status" value="2"/>
</dbReference>
<keyword evidence="7" id="KW-1278">Translocase</keyword>
<feature type="transmembrane region" description="Helical" evidence="10">
    <location>
        <begin position="1200"/>
        <end position="1221"/>
    </location>
</feature>
<feature type="transmembrane region" description="Helical" evidence="10">
    <location>
        <begin position="509"/>
        <end position="535"/>
    </location>
</feature>
<protein>
    <recommendedName>
        <fullName evidence="12">HMA domain-containing protein</fullName>
    </recommendedName>
</protein>
<dbReference type="GeneID" id="92206619"/>
<keyword evidence="5 10" id="KW-0547">Nucleotide-binding</keyword>
<dbReference type="InterPro" id="IPR036163">
    <property type="entry name" value="HMA_dom_sf"/>
</dbReference>
<feature type="transmembrane region" description="Helical" evidence="10">
    <location>
        <begin position="597"/>
        <end position="624"/>
    </location>
</feature>
<dbReference type="InterPro" id="IPR017969">
    <property type="entry name" value="Heavy-metal-associated_CS"/>
</dbReference>
<evidence type="ECO:0000313" key="13">
    <source>
        <dbReference type="EMBL" id="CAK9436901.1"/>
    </source>
</evidence>
<evidence type="ECO:0000313" key="14">
    <source>
        <dbReference type="Proteomes" id="UP001497383"/>
    </source>
</evidence>
<dbReference type="PANTHER" id="PTHR43520">
    <property type="entry name" value="ATP7, ISOFORM B"/>
    <property type="match status" value="1"/>
</dbReference>
<feature type="domain" description="HMA" evidence="12">
    <location>
        <begin position="317"/>
        <end position="385"/>
    </location>
</feature>
<gene>
    <name evidence="13" type="ORF">LODBEIA_P14230</name>
</gene>
<feature type="transmembrane region" description="Helical" evidence="10">
    <location>
        <begin position="1233"/>
        <end position="1252"/>
    </location>
</feature>
<dbReference type="SUPFAM" id="SSF55008">
    <property type="entry name" value="HMA, heavy metal-associated domain"/>
    <property type="match status" value="2"/>
</dbReference>
<dbReference type="Pfam" id="PF00403">
    <property type="entry name" value="HMA"/>
    <property type="match status" value="1"/>
</dbReference>
<feature type="transmembrane region" description="Helical" evidence="10">
    <location>
        <begin position="555"/>
        <end position="576"/>
    </location>
</feature>
<dbReference type="InterPro" id="IPR018303">
    <property type="entry name" value="ATPase_P-typ_P_site"/>
</dbReference>
<dbReference type="InterPro" id="IPR008250">
    <property type="entry name" value="ATPase_P-typ_transduc_dom_A_sf"/>
</dbReference>
<evidence type="ECO:0000256" key="7">
    <source>
        <dbReference type="ARBA" id="ARBA00022967"/>
    </source>
</evidence>
<dbReference type="InterPro" id="IPR023299">
    <property type="entry name" value="ATPase_P-typ_cyto_dom_N"/>
</dbReference>
<evidence type="ECO:0000256" key="4">
    <source>
        <dbReference type="ARBA" id="ARBA00022723"/>
    </source>
</evidence>
<dbReference type="SFLD" id="SFLDS00003">
    <property type="entry name" value="Haloacid_Dehalogenase"/>
    <property type="match status" value="1"/>
</dbReference>
<dbReference type="SUPFAM" id="SSF81665">
    <property type="entry name" value="Calcium ATPase, transmembrane domain M"/>
    <property type="match status" value="1"/>
</dbReference>
<keyword evidence="4 10" id="KW-0479">Metal-binding</keyword>